<dbReference type="GO" id="GO:0005524">
    <property type="term" value="F:ATP binding"/>
    <property type="evidence" value="ECO:0007669"/>
    <property type="project" value="InterPro"/>
</dbReference>
<dbReference type="SMART" id="SM00220">
    <property type="entry name" value="S_TKc"/>
    <property type="match status" value="1"/>
</dbReference>
<keyword evidence="3" id="KW-1185">Reference proteome</keyword>
<dbReference type="SUPFAM" id="SSF56112">
    <property type="entry name" value="Protein kinase-like (PK-like)"/>
    <property type="match status" value="1"/>
</dbReference>
<dbReference type="InterPro" id="IPR008271">
    <property type="entry name" value="Ser/Thr_kinase_AS"/>
</dbReference>
<dbReference type="GO" id="GO:0004674">
    <property type="term" value="F:protein serine/threonine kinase activity"/>
    <property type="evidence" value="ECO:0007669"/>
    <property type="project" value="TreeGrafter"/>
</dbReference>
<dbReference type="InterPro" id="IPR001245">
    <property type="entry name" value="Ser-Thr/Tyr_kinase_cat_dom"/>
</dbReference>
<dbReference type="Pfam" id="PF07714">
    <property type="entry name" value="PK_Tyr_Ser-Thr"/>
    <property type="match status" value="1"/>
</dbReference>
<dbReference type="InterPro" id="IPR000719">
    <property type="entry name" value="Prot_kinase_dom"/>
</dbReference>
<keyword evidence="2" id="KW-0418">Kinase</keyword>
<dbReference type="InterPro" id="IPR025332">
    <property type="entry name" value="DUF4238"/>
</dbReference>
<organism evidence="2 3">
    <name type="scientific">Cristinia sonorae</name>
    <dbReference type="NCBI Taxonomy" id="1940300"/>
    <lineage>
        <taxon>Eukaryota</taxon>
        <taxon>Fungi</taxon>
        <taxon>Dikarya</taxon>
        <taxon>Basidiomycota</taxon>
        <taxon>Agaricomycotina</taxon>
        <taxon>Agaricomycetes</taxon>
        <taxon>Agaricomycetidae</taxon>
        <taxon>Agaricales</taxon>
        <taxon>Pleurotineae</taxon>
        <taxon>Stephanosporaceae</taxon>
        <taxon>Cristinia</taxon>
    </lineage>
</organism>
<evidence type="ECO:0000259" key="1">
    <source>
        <dbReference type="PROSITE" id="PS50011"/>
    </source>
</evidence>
<sequence>MLEVLDSRHYFPQFLWKFFLSNIGPRWQKGYRVHIYDIFTDTLHETRRIPQTKSVFTAFHAPNLADECLAAIKQAEDSFARLEASAEHILATLLRKLSALPPDSEPGTSETNRHRRTVTMEARDEHALLKYLVFLRFRNSEQYHETVLNLGQKASQNHLWIRLIPRGPLRRRAVLRSICAFLDHELGDDVHAVQFFADIEEHCWRVIREGRAEISVGIASEAQEFLSTERCYGNLDEVDPDGSCDGSYHLFFPITPSVAVYLVTTAPDIPQRSANLHTSSPRIPSMSTRLVTIECDTESVPDVHIRNTILLLTSPRYILFSSLPSLVTAITVTPSTSLSSPLSPSLVRLKTTCREKHIREGLMKTLLVKGDVPVTDLTEEVKLYGDCAVEHGSFADIWKGEWVEKMGGFAGGGTKRIIAMKVLRQFMIDNVKEKVLKRLKDEVMTWHRLRHPHIAPLYGIVQLPHHLAMVSPWCNNGTVVSYLRDKNPDADRISLMMQIASGVAYLHNFKPVVIHGDLKGNNILIDDKGNALITDFGVSNVIEDFSSSSSSGSGASTLAASFFGGATRWMAPELVLALVEDEDGGKTPELTKPSDVYAFASVCLEIMTGQLPYPTRTNAHAVTIDKMRGVKPSSGVQRSGQDSGVQGEIWKMMDRCWDEWFVRPNMSEVRDFFEGLAKRRSGGCV</sequence>
<dbReference type="PROSITE" id="PS00108">
    <property type="entry name" value="PROTEIN_KINASE_ST"/>
    <property type="match status" value="1"/>
</dbReference>
<accession>A0A8K0XMS2</accession>
<keyword evidence="2" id="KW-0808">Transferase</keyword>
<dbReference type="InterPro" id="IPR051681">
    <property type="entry name" value="Ser/Thr_Kinases-Pseudokinases"/>
</dbReference>
<dbReference type="Pfam" id="PF14022">
    <property type="entry name" value="DUF4238"/>
    <property type="match status" value="1"/>
</dbReference>
<proteinExistence type="predicted"/>
<reference evidence="2" key="1">
    <citation type="journal article" date="2021" name="New Phytol.">
        <title>Evolutionary innovations through gain and loss of genes in the ectomycorrhizal Boletales.</title>
        <authorList>
            <person name="Wu G."/>
            <person name="Miyauchi S."/>
            <person name="Morin E."/>
            <person name="Kuo A."/>
            <person name="Drula E."/>
            <person name="Varga T."/>
            <person name="Kohler A."/>
            <person name="Feng B."/>
            <person name="Cao Y."/>
            <person name="Lipzen A."/>
            <person name="Daum C."/>
            <person name="Hundley H."/>
            <person name="Pangilinan J."/>
            <person name="Johnson J."/>
            <person name="Barry K."/>
            <person name="LaButti K."/>
            <person name="Ng V."/>
            <person name="Ahrendt S."/>
            <person name="Min B."/>
            <person name="Choi I.G."/>
            <person name="Park H."/>
            <person name="Plett J.M."/>
            <person name="Magnuson J."/>
            <person name="Spatafora J.W."/>
            <person name="Nagy L.G."/>
            <person name="Henrissat B."/>
            <person name="Grigoriev I.V."/>
            <person name="Yang Z.L."/>
            <person name="Xu J."/>
            <person name="Martin F.M."/>
        </authorList>
    </citation>
    <scope>NUCLEOTIDE SEQUENCE</scope>
    <source>
        <strain evidence="2">KKN 215</strain>
    </source>
</reference>
<gene>
    <name evidence="2" type="ORF">BXZ70DRAFT_896913</name>
</gene>
<dbReference type="PANTHER" id="PTHR44329">
    <property type="entry name" value="SERINE/THREONINE-PROTEIN KINASE TNNI3K-RELATED"/>
    <property type="match status" value="1"/>
</dbReference>
<name>A0A8K0XMS2_9AGAR</name>
<dbReference type="EMBL" id="JAEVFJ010000026">
    <property type="protein sequence ID" value="KAH8094475.1"/>
    <property type="molecule type" value="Genomic_DNA"/>
</dbReference>
<dbReference type="OrthoDB" id="6718656at2759"/>
<dbReference type="PROSITE" id="PS50011">
    <property type="entry name" value="PROTEIN_KINASE_DOM"/>
    <property type="match status" value="1"/>
</dbReference>
<dbReference type="AlphaFoldDB" id="A0A8K0XMS2"/>
<dbReference type="Proteomes" id="UP000813824">
    <property type="component" value="Unassembled WGS sequence"/>
</dbReference>
<dbReference type="Gene3D" id="1.10.510.10">
    <property type="entry name" value="Transferase(Phosphotransferase) domain 1"/>
    <property type="match status" value="1"/>
</dbReference>
<feature type="domain" description="Protein kinase" evidence="1">
    <location>
        <begin position="383"/>
        <end position="673"/>
    </location>
</feature>
<evidence type="ECO:0000313" key="2">
    <source>
        <dbReference type="EMBL" id="KAH8094475.1"/>
    </source>
</evidence>
<dbReference type="InterPro" id="IPR011009">
    <property type="entry name" value="Kinase-like_dom_sf"/>
</dbReference>
<evidence type="ECO:0000313" key="3">
    <source>
        <dbReference type="Proteomes" id="UP000813824"/>
    </source>
</evidence>
<protein>
    <submittedName>
        <fullName evidence="2">Kinase-like domain-containing protein</fullName>
    </submittedName>
</protein>
<comment type="caution">
    <text evidence="2">The sequence shown here is derived from an EMBL/GenBank/DDBJ whole genome shotgun (WGS) entry which is preliminary data.</text>
</comment>
<dbReference type="PANTHER" id="PTHR44329:SF261">
    <property type="entry name" value="ZINC FINGER CONTAINING PROTEIN KINASE-RELATED"/>
    <property type="match status" value="1"/>
</dbReference>